<evidence type="ECO:0000313" key="8">
    <source>
        <dbReference type="EMBL" id="KFI81601.1"/>
    </source>
</evidence>
<sequence length="212" mass="23129">MTGKRPSLSRKFILEQALSILDQEGLEALTLRRLGEGMDFSYTAIYRHIPGKAALLEGITETLWLKALNRLGSGSHDDATWQSILEHVAVNLRDTLLEHPNAIPLLATHPISTRNELMAIARTLDDMVEAGYEINDLSINLIMNLTVFTIGHVLAESAPPAGGTGGNPDGRALAEAAQDSESLGRLLHPLLETDQYNLETQFLQGVRSIIKG</sequence>
<evidence type="ECO:0000259" key="7">
    <source>
        <dbReference type="PROSITE" id="PS50977"/>
    </source>
</evidence>
<dbReference type="GO" id="GO:0000976">
    <property type="term" value="F:transcription cis-regulatory region binding"/>
    <property type="evidence" value="ECO:0007669"/>
    <property type="project" value="TreeGrafter"/>
</dbReference>
<reference evidence="8 9" key="1">
    <citation type="submission" date="2014-03" db="EMBL/GenBank/DDBJ databases">
        <title>Genomics of Bifidobacteria.</title>
        <authorList>
            <person name="Ventura M."/>
            <person name="Milani C."/>
            <person name="Lugli G.A."/>
        </authorList>
    </citation>
    <scope>NUCLEOTIDE SEQUENCE [LARGE SCALE GENOMIC DNA]</scope>
    <source>
        <strain evidence="8 9">LMG 21775</strain>
    </source>
</reference>
<dbReference type="RefSeq" id="WP_160247987.1">
    <property type="nucleotide sequence ID" value="NZ_JGZI01000010.1"/>
</dbReference>
<feature type="region of interest" description="Disordered" evidence="6">
    <location>
        <begin position="159"/>
        <end position="178"/>
    </location>
</feature>
<keyword evidence="2" id="KW-0805">Transcription regulation</keyword>
<dbReference type="PROSITE" id="PS50977">
    <property type="entry name" value="HTH_TETR_2"/>
    <property type="match status" value="1"/>
</dbReference>
<organism evidence="8 9">
    <name type="scientific">Bifidobacterium psychraerophilum</name>
    <dbReference type="NCBI Taxonomy" id="218140"/>
    <lineage>
        <taxon>Bacteria</taxon>
        <taxon>Bacillati</taxon>
        <taxon>Actinomycetota</taxon>
        <taxon>Actinomycetes</taxon>
        <taxon>Bifidobacteriales</taxon>
        <taxon>Bifidobacteriaceae</taxon>
        <taxon>Bifidobacterium</taxon>
    </lineage>
</organism>
<protein>
    <submittedName>
        <fullName evidence="8">TetR family transcriptional regulator</fullName>
    </submittedName>
</protein>
<dbReference type="InterPro" id="IPR036271">
    <property type="entry name" value="Tet_transcr_reg_TetR-rel_C_sf"/>
</dbReference>
<dbReference type="InterPro" id="IPR003012">
    <property type="entry name" value="Tet_transcr_reg_TetR"/>
</dbReference>
<accession>A0A087CEA1</accession>
<dbReference type="eggNOG" id="COG1309">
    <property type="taxonomic scope" value="Bacteria"/>
</dbReference>
<dbReference type="STRING" id="218140.BPSY_2013"/>
<keyword evidence="4" id="KW-0804">Transcription</keyword>
<dbReference type="Proteomes" id="UP000029050">
    <property type="component" value="Unassembled WGS sequence"/>
</dbReference>
<feature type="domain" description="HTH tetR-type" evidence="7">
    <location>
        <begin position="7"/>
        <end position="67"/>
    </location>
</feature>
<gene>
    <name evidence="8" type="ORF">BPSY_2013</name>
</gene>
<evidence type="ECO:0000256" key="1">
    <source>
        <dbReference type="ARBA" id="ARBA00022491"/>
    </source>
</evidence>
<dbReference type="InterPro" id="IPR001647">
    <property type="entry name" value="HTH_TetR"/>
</dbReference>
<dbReference type="InterPro" id="IPR009057">
    <property type="entry name" value="Homeodomain-like_sf"/>
</dbReference>
<dbReference type="GO" id="GO:0045892">
    <property type="term" value="P:negative regulation of DNA-templated transcription"/>
    <property type="evidence" value="ECO:0007669"/>
    <property type="project" value="InterPro"/>
</dbReference>
<keyword evidence="1" id="KW-0678">Repressor</keyword>
<dbReference type="EMBL" id="JGZI01000010">
    <property type="protein sequence ID" value="KFI81601.1"/>
    <property type="molecule type" value="Genomic_DNA"/>
</dbReference>
<name>A0A087CEA1_9BIFI</name>
<feature type="DNA-binding region" description="H-T-H motif" evidence="5">
    <location>
        <begin position="30"/>
        <end position="49"/>
    </location>
</feature>
<dbReference type="Pfam" id="PF02909">
    <property type="entry name" value="TetR_C_1"/>
    <property type="match status" value="1"/>
</dbReference>
<evidence type="ECO:0000256" key="5">
    <source>
        <dbReference type="PROSITE-ProRule" id="PRU00335"/>
    </source>
</evidence>
<dbReference type="SUPFAM" id="SSF46689">
    <property type="entry name" value="Homeodomain-like"/>
    <property type="match status" value="1"/>
</dbReference>
<evidence type="ECO:0000313" key="9">
    <source>
        <dbReference type="Proteomes" id="UP000029050"/>
    </source>
</evidence>
<dbReference type="GO" id="GO:0046677">
    <property type="term" value="P:response to antibiotic"/>
    <property type="evidence" value="ECO:0007669"/>
    <property type="project" value="InterPro"/>
</dbReference>
<dbReference type="SUPFAM" id="SSF48498">
    <property type="entry name" value="Tetracyclin repressor-like, C-terminal domain"/>
    <property type="match status" value="1"/>
</dbReference>
<dbReference type="PANTHER" id="PTHR30055:SF151">
    <property type="entry name" value="TRANSCRIPTIONAL REGULATORY PROTEIN"/>
    <property type="match status" value="1"/>
</dbReference>
<dbReference type="PRINTS" id="PR00400">
    <property type="entry name" value="TETREPRESSOR"/>
</dbReference>
<evidence type="ECO:0000256" key="6">
    <source>
        <dbReference type="SAM" id="MobiDB-lite"/>
    </source>
</evidence>
<dbReference type="Pfam" id="PF00440">
    <property type="entry name" value="TetR_N"/>
    <property type="match status" value="1"/>
</dbReference>
<dbReference type="GeneID" id="98299117"/>
<proteinExistence type="predicted"/>
<dbReference type="OrthoDB" id="329481at2"/>
<comment type="caution">
    <text evidence="8">The sequence shown here is derived from an EMBL/GenBank/DDBJ whole genome shotgun (WGS) entry which is preliminary data.</text>
</comment>
<evidence type="ECO:0000256" key="2">
    <source>
        <dbReference type="ARBA" id="ARBA00023015"/>
    </source>
</evidence>
<dbReference type="Gene3D" id="1.10.357.10">
    <property type="entry name" value="Tetracycline Repressor, domain 2"/>
    <property type="match status" value="1"/>
</dbReference>
<keyword evidence="9" id="KW-1185">Reference proteome</keyword>
<dbReference type="AlphaFoldDB" id="A0A087CEA1"/>
<dbReference type="InterPro" id="IPR004111">
    <property type="entry name" value="Repressor_TetR_C"/>
</dbReference>
<dbReference type="InterPro" id="IPR050109">
    <property type="entry name" value="HTH-type_TetR-like_transc_reg"/>
</dbReference>
<evidence type="ECO:0000256" key="3">
    <source>
        <dbReference type="ARBA" id="ARBA00023125"/>
    </source>
</evidence>
<dbReference type="PANTHER" id="PTHR30055">
    <property type="entry name" value="HTH-TYPE TRANSCRIPTIONAL REGULATOR RUTR"/>
    <property type="match status" value="1"/>
</dbReference>
<keyword evidence="3 5" id="KW-0238">DNA-binding</keyword>
<dbReference type="GO" id="GO:0003700">
    <property type="term" value="F:DNA-binding transcription factor activity"/>
    <property type="evidence" value="ECO:0007669"/>
    <property type="project" value="TreeGrafter"/>
</dbReference>
<evidence type="ECO:0000256" key="4">
    <source>
        <dbReference type="ARBA" id="ARBA00023163"/>
    </source>
</evidence>